<evidence type="ECO:0000313" key="9">
    <source>
        <dbReference type="EMBL" id="CAE0367503.1"/>
    </source>
</evidence>
<dbReference type="CDD" id="cd00311">
    <property type="entry name" value="TIM"/>
    <property type="match status" value="1"/>
</dbReference>
<name>A0A7S3JZK9_9STRA</name>
<dbReference type="PROSITE" id="PS51440">
    <property type="entry name" value="TIM_2"/>
    <property type="match status" value="1"/>
</dbReference>
<dbReference type="FunFam" id="3.20.20.70:FF:000020">
    <property type="entry name" value="Triosephosphate isomerase"/>
    <property type="match status" value="1"/>
</dbReference>
<comment type="pathway">
    <text evidence="1 8">Carbohydrate degradation; glycolysis; D-glyceraldehyde 3-phosphate from glycerone phosphate: step 1/1.</text>
</comment>
<keyword evidence="7 8" id="KW-0413">Isomerase</keyword>
<dbReference type="UniPathway" id="UPA00138"/>
<dbReference type="GO" id="GO:0004807">
    <property type="term" value="F:triose-phosphate isomerase activity"/>
    <property type="evidence" value="ECO:0007669"/>
    <property type="project" value="UniProtKB-EC"/>
</dbReference>
<evidence type="ECO:0000256" key="2">
    <source>
        <dbReference type="ARBA" id="ARBA00004742"/>
    </source>
</evidence>
<dbReference type="GO" id="GO:0046166">
    <property type="term" value="P:glyceraldehyde-3-phosphate biosynthetic process"/>
    <property type="evidence" value="ECO:0007669"/>
    <property type="project" value="TreeGrafter"/>
</dbReference>
<dbReference type="PROSITE" id="PS00171">
    <property type="entry name" value="TIM_1"/>
    <property type="match status" value="1"/>
</dbReference>
<dbReference type="EMBL" id="HBIJ01012128">
    <property type="protein sequence ID" value="CAE0367503.1"/>
    <property type="molecule type" value="Transcribed_RNA"/>
</dbReference>
<dbReference type="GO" id="GO:0019563">
    <property type="term" value="P:glycerol catabolic process"/>
    <property type="evidence" value="ECO:0007669"/>
    <property type="project" value="TreeGrafter"/>
</dbReference>
<dbReference type="SUPFAM" id="SSF51351">
    <property type="entry name" value="Triosephosphate isomerase (TIM)"/>
    <property type="match status" value="1"/>
</dbReference>
<dbReference type="InterPro" id="IPR013785">
    <property type="entry name" value="Aldolase_TIM"/>
</dbReference>
<dbReference type="GO" id="GO:0005829">
    <property type="term" value="C:cytosol"/>
    <property type="evidence" value="ECO:0007669"/>
    <property type="project" value="TreeGrafter"/>
</dbReference>
<dbReference type="InterPro" id="IPR035990">
    <property type="entry name" value="TIM_sf"/>
</dbReference>
<accession>A0A7S3JZK9</accession>
<gene>
    <name evidence="9" type="ORF">ALAG00032_LOCUS8260</name>
</gene>
<dbReference type="GO" id="GO:0006094">
    <property type="term" value="P:gluconeogenesis"/>
    <property type="evidence" value="ECO:0007669"/>
    <property type="project" value="UniProtKB-UniPathway"/>
</dbReference>
<dbReference type="AlphaFoldDB" id="A0A7S3JZK9"/>
<dbReference type="Pfam" id="PF00121">
    <property type="entry name" value="TIM"/>
    <property type="match status" value="1"/>
</dbReference>
<proteinExistence type="inferred from homology"/>
<dbReference type="PANTHER" id="PTHR21139:SF2">
    <property type="entry name" value="TRIOSEPHOSPHATE ISOMERASE"/>
    <property type="match status" value="1"/>
</dbReference>
<evidence type="ECO:0000256" key="4">
    <source>
        <dbReference type="ARBA" id="ARBA00011738"/>
    </source>
</evidence>
<dbReference type="NCBIfam" id="TIGR00419">
    <property type="entry name" value="tim"/>
    <property type="match status" value="1"/>
</dbReference>
<evidence type="ECO:0000256" key="6">
    <source>
        <dbReference type="ARBA" id="ARBA00023152"/>
    </source>
</evidence>
<evidence type="ECO:0000256" key="7">
    <source>
        <dbReference type="ARBA" id="ARBA00023235"/>
    </source>
</evidence>
<keyword evidence="6 8" id="KW-0324">Glycolysis</keyword>
<dbReference type="UniPathway" id="UPA00109">
    <property type="reaction ID" value="UER00189"/>
</dbReference>
<comment type="similarity">
    <text evidence="3 8">Belongs to the triosephosphate isomerase family.</text>
</comment>
<dbReference type="GO" id="GO:0006096">
    <property type="term" value="P:glycolytic process"/>
    <property type="evidence" value="ECO:0007669"/>
    <property type="project" value="UniProtKB-UniPathway"/>
</dbReference>
<evidence type="ECO:0000256" key="5">
    <source>
        <dbReference type="ARBA" id="ARBA00022432"/>
    </source>
</evidence>
<reference evidence="9" key="1">
    <citation type="submission" date="2021-01" db="EMBL/GenBank/DDBJ databases">
        <authorList>
            <person name="Corre E."/>
            <person name="Pelletier E."/>
            <person name="Niang G."/>
            <person name="Scheremetjew M."/>
            <person name="Finn R."/>
            <person name="Kale V."/>
            <person name="Holt S."/>
            <person name="Cochrane G."/>
            <person name="Meng A."/>
            <person name="Brown T."/>
            <person name="Cohen L."/>
        </authorList>
    </citation>
    <scope>NUCLEOTIDE SEQUENCE</scope>
    <source>
        <strain evidence="9">CCMP1510</strain>
    </source>
</reference>
<evidence type="ECO:0000256" key="3">
    <source>
        <dbReference type="ARBA" id="ARBA00007422"/>
    </source>
</evidence>
<comment type="subunit">
    <text evidence="4">Homodimer.</text>
</comment>
<evidence type="ECO:0000256" key="1">
    <source>
        <dbReference type="ARBA" id="ARBA00004680"/>
    </source>
</evidence>
<dbReference type="InterPro" id="IPR022896">
    <property type="entry name" value="TrioseP_Isoase_bac/euk"/>
</dbReference>
<comment type="catalytic activity">
    <reaction evidence="8">
        <text>D-glyceraldehyde 3-phosphate = dihydroxyacetone phosphate</text>
        <dbReference type="Rhea" id="RHEA:18585"/>
        <dbReference type="ChEBI" id="CHEBI:57642"/>
        <dbReference type="ChEBI" id="CHEBI:59776"/>
        <dbReference type="EC" id="5.3.1.1"/>
    </reaction>
</comment>
<keyword evidence="5 8" id="KW-0312">Gluconeogenesis</keyword>
<dbReference type="PANTHER" id="PTHR21139">
    <property type="entry name" value="TRIOSEPHOSPHATE ISOMERASE"/>
    <property type="match status" value="1"/>
</dbReference>
<dbReference type="InterPro" id="IPR000652">
    <property type="entry name" value="Triosephosphate_isomerase"/>
</dbReference>
<dbReference type="InterPro" id="IPR020861">
    <property type="entry name" value="Triosephosphate_isomerase_AS"/>
</dbReference>
<protein>
    <recommendedName>
        <fullName evidence="8">Triosephosphate isomerase</fullName>
        <ecNumber evidence="8">5.3.1.1</ecNumber>
    </recommendedName>
</protein>
<dbReference type="Gene3D" id="3.20.20.70">
    <property type="entry name" value="Aldolase class I"/>
    <property type="match status" value="1"/>
</dbReference>
<organism evidence="9">
    <name type="scientific">Aureoumbra lagunensis</name>
    <dbReference type="NCBI Taxonomy" id="44058"/>
    <lineage>
        <taxon>Eukaryota</taxon>
        <taxon>Sar</taxon>
        <taxon>Stramenopiles</taxon>
        <taxon>Ochrophyta</taxon>
        <taxon>Pelagophyceae</taxon>
        <taxon>Pelagomonadales</taxon>
        <taxon>Aureoumbra</taxon>
    </lineage>
</organism>
<sequence>MQATRQSMRMMSSRVPIVGGNWKMNAGNGTTKATVMDLVNGLNGAAEPKCEVFLGVPYLYLESVKASIKPIFQVAAQNMYKETKGAYTGEISGEMLTDMGVNTVIIGHSERRDIFGETDELLGAKIAKAIDLGMTVVACCGEHKEERESGKTMDVLIPQLQAIADNTNDWSKLVIAYEPVWAIGTGLTATPQQAQETHAEIRSWLAAKVSPAVADAVRIQYGGSANDKNAADLAAGPDIDGFLVGGASLDAKKFSAVYSVF</sequence>
<comment type="pathway">
    <text evidence="2 8">Carbohydrate biosynthesis; gluconeogenesis.</text>
</comment>
<dbReference type="EC" id="5.3.1.1" evidence="8"/>
<dbReference type="HAMAP" id="MF_00147_B">
    <property type="entry name" value="TIM_B"/>
    <property type="match status" value="1"/>
</dbReference>
<evidence type="ECO:0000256" key="8">
    <source>
        <dbReference type="RuleBase" id="RU363013"/>
    </source>
</evidence>